<dbReference type="InParanoid" id="A0A369J3Q1"/>
<comment type="caution">
    <text evidence="1">The sequence shown here is derived from an EMBL/GenBank/DDBJ whole genome shotgun (WGS) entry which is preliminary data.</text>
</comment>
<organism evidence="1 2">
    <name type="scientific">Hypsizygus marmoreus</name>
    <name type="common">White beech mushroom</name>
    <name type="synonym">Agaricus marmoreus</name>
    <dbReference type="NCBI Taxonomy" id="39966"/>
    <lineage>
        <taxon>Eukaryota</taxon>
        <taxon>Fungi</taxon>
        <taxon>Dikarya</taxon>
        <taxon>Basidiomycota</taxon>
        <taxon>Agaricomycotina</taxon>
        <taxon>Agaricomycetes</taxon>
        <taxon>Agaricomycetidae</taxon>
        <taxon>Agaricales</taxon>
        <taxon>Tricholomatineae</taxon>
        <taxon>Lyophyllaceae</taxon>
        <taxon>Hypsizygus</taxon>
    </lineage>
</organism>
<dbReference type="Proteomes" id="UP000076154">
    <property type="component" value="Unassembled WGS sequence"/>
</dbReference>
<protein>
    <submittedName>
        <fullName evidence="1">Uncharacterized protein</fullName>
    </submittedName>
</protein>
<evidence type="ECO:0000313" key="2">
    <source>
        <dbReference type="Proteomes" id="UP000076154"/>
    </source>
</evidence>
<proteinExistence type="predicted"/>
<gene>
    <name evidence="1" type="ORF">Hypma_005486</name>
</gene>
<evidence type="ECO:0000313" key="1">
    <source>
        <dbReference type="EMBL" id="RDB15015.1"/>
    </source>
</evidence>
<reference evidence="1" key="1">
    <citation type="submission" date="2018-04" db="EMBL/GenBank/DDBJ databases">
        <title>Whole genome sequencing of Hypsizygus marmoreus.</title>
        <authorList>
            <person name="Choi I.-G."/>
            <person name="Min B."/>
            <person name="Kim J.-G."/>
            <person name="Kim S."/>
            <person name="Oh Y.-L."/>
            <person name="Kong W.-S."/>
            <person name="Park H."/>
            <person name="Jeong J."/>
            <person name="Song E.-S."/>
        </authorList>
    </citation>
    <scope>NUCLEOTIDE SEQUENCE [LARGE SCALE GENOMIC DNA]</scope>
    <source>
        <strain evidence="1">51987-8</strain>
    </source>
</reference>
<dbReference type="AlphaFoldDB" id="A0A369J3Q1"/>
<dbReference type="EMBL" id="LUEZ02000229">
    <property type="protein sequence ID" value="RDB15015.1"/>
    <property type="molecule type" value="Genomic_DNA"/>
</dbReference>
<sequence>MPHRRSNCSARQCQRSVTGATPHVIRSLDSPPALKHPAMEAGPLFLYALGLTLASTLRQCLRCHT</sequence>
<accession>A0A369J3Q1</accession>
<keyword evidence="2" id="KW-1185">Reference proteome</keyword>
<name>A0A369J3Q1_HYPMA</name>